<keyword evidence="3" id="KW-1185">Reference proteome</keyword>
<dbReference type="InterPro" id="IPR051908">
    <property type="entry name" value="Ribosomal_N-acetyltransferase"/>
</dbReference>
<name>A0ABT8BT60_9VIBR</name>
<dbReference type="Pfam" id="PF13302">
    <property type="entry name" value="Acetyltransf_3"/>
    <property type="match status" value="1"/>
</dbReference>
<evidence type="ECO:0000313" key="2">
    <source>
        <dbReference type="EMBL" id="MDN3610352.1"/>
    </source>
</evidence>
<dbReference type="PANTHER" id="PTHR43441">
    <property type="entry name" value="RIBOSOMAL-PROTEIN-SERINE ACETYLTRANSFERASE"/>
    <property type="match status" value="1"/>
</dbReference>
<reference evidence="3" key="1">
    <citation type="journal article" date="2019" name="Int. J. Syst. Evol. Microbiol.">
        <title>The Global Catalogue of Microorganisms (GCM) 10K type strain sequencing project: providing services to taxonomists for standard genome sequencing and annotation.</title>
        <authorList>
            <consortium name="The Broad Institute Genomics Platform"/>
            <consortium name="The Broad Institute Genome Sequencing Center for Infectious Disease"/>
            <person name="Wu L."/>
            <person name="Ma J."/>
        </authorList>
    </citation>
    <scope>NUCLEOTIDE SEQUENCE [LARGE SCALE GENOMIC DNA]</scope>
    <source>
        <strain evidence="3">CECT 7398</strain>
    </source>
</reference>
<dbReference type="SUPFAM" id="SSF55729">
    <property type="entry name" value="Acyl-CoA N-acyltransferases (Nat)"/>
    <property type="match status" value="1"/>
</dbReference>
<dbReference type="PROSITE" id="PS51186">
    <property type="entry name" value="GNAT"/>
    <property type="match status" value="1"/>
</dbReference>
<sequence length="178" mass="20096">MSPDYQIVTPRLVLKMITQEDAGALKALISQSPSLHRWVDWCHVALSQQEAERFILATRLNWVKAQAYGFGVYRRGDNALLGMVAINELYHTFNMASLGYWISDAFQNQGYAKEAANALVEFCFSQLKVTRIEVVCDPTNLPSQKLIESCGGQFEVRANNRYLFNGEPKEGLVYSLIP</sequence>
<dbReference type="Gene3D" id="3.40.630.30">
    <property type="match status" value="1"/>
</dbReference>
<comment type="caution">
    <text evidence="2">The sequence shown here is derived from an EMBL/GenBank/DDBJ whole genome shotgun (WGS) entry which is preliminary data.</text>
</comment>
<dbReference type="InterPro" id="IPR016181">
    <property type="entry name" value="Acyl_CoA_acyltransferase"/>
</dbReference>
<dbReference type="RefSeq" id="WP_076584986.1">
    <property type="nucleotide sequence ID" value="NZ_JABEYA020000001.1"/>
</dbReference>
<dbReference type="PANTHER" id="PTHR43441:SF11">
    <property type="entry name" value="RIBOSOMAL-PROTEIN-SERINE ACETYLTRANSFERASE"/>
    <property type="match status" value="1"/>
</dbReference>
<proteinExistence type="predicted"/>
<evidence type="ECO:0000313" key="3">
    <source>
        <dbReference type="Proteomes" id="UP001238540"/>
    </source>
</evidence>
<gene>
    <name evidence="2" type="ORF">QWZ16_11620</name>
</gene>
<protein>
    <submittedName>
        <fullName evidence="2">GNAT family N-acetyltransferase</fullName>
    </submittedName>
</protein>
<dbReference type="EMBL" id="JAUFQC010000001">
    <property type="protein sequence ID" value="MDN3610352.1"/>
    <property type="molecule type" value="Genomic_DNA"/>
</dbReference>
<organism evidence="2 3">
    <name type="scientific">Vibrio ostreicida</name>
    <dbReference type="NCBI Taxonomy" id="526588"/>
    <lineage>
        <taxon>Bacteria</taxon>
        <taxon>Pseudomonadati</taxon>
        <taxon>Pseudomonadota</taxon>
        <taxon>Gammaproteobacteria</taxon>
        <taxon>Vibrionales</taxon>
        <taxon>Vibrionaceae</taxon>
        <taxon>Vibrio</taxon>
    </lineage>
</organism>
<accession>A0ABT8BT60</accession>
<feature type="domain" description="N-acetyltransferase" evidence="1">
    <location>
        <begin position="12"/>
        <end position="178"/>
    </location>
</feature>
<evidence type="ECO:0000259" key="1">
    <source>
        <dbReference type="PROSITE" id="PS51186"/>
    </source>
</evidence>
<dbReference type="InterPro" id="IPR000182">
    <property type="entry name" value="GNAT_dom"/>
</dbReference>
<dbReference type="Proteomes" id="UP001238540">
    <property type="component" value="Unassembled WGS sequence"/>
</dbReference>